<accession>A0A6J2W3U3</accession>
<dbReference type="GeneID" id="115819322"/>
<evidence type="ECO:0000259" key="6">
    <source>
        <dbReference type="PROSITE" id="PS50835"/>
    </source>
</evidence>
<dbReference type="InterPro" id="IPR003599">
    <property type="entry name" value="Ig_sub"/>
</dbReference>
<dbReference type="PANTHER" id="PTHR46013:SF4">
    <property type="entry name" value="B-CELL RECEPTOR CD22-RELATED"/>
    <property type="match status" value="1"/>
</dbReference>
<dbReference type="Pfam" id="PF24518">
    <property type="entry name" value="Ig_CD22"/>
    <property type="match status" value="2"/>
</dbReference>
<dbReference type="PANTHER" id="PTHR46013">
    <property type="entry name" value="VASCULAR CELL ADHESION MOLECULE 1"/>
    <property type="match status" value="1"/>
</dbReference>
<dbReference type="InterPro" id="IPR007110">
    <property type="entry name" value="Ig-like_dom"/>
</dbReference>
<dbReference type="Gene3D" id="2.60.40.10">
    <property type="entry name" value="Immunoglobulins"/>
    <property type="match status" value="3"/>
</dbReference>
<dbReference type="InterPro" id="IPR056386">
    <property type="entry name" value="Ig_CD22"/>
</dbReference>
<dbReference type="PROSITE" id="PS50835">
    <property type="entry name" value="IG_LIKE"/>
    <property type="match status" value="1"/>
</dbReference>
<dbReference type="SUPFAM" id="SSF48726">
    <property type="entry name" value="Immunoglobulin"/>
    <property type="match status" value="3"/>
</dbReference>
<evidence type="ECO:0000313" key="7">
    <source>
        <dbReference type="Proteomes" id="UP000504632"/>
    </source>
</evidence>
<sequence>MLNFPLTYGTRDQWKHRIRSEIQIWSMAQFEVSDVVSQDGWSVTYTSQSICALKDSSVDISCSYTHPSVPIVTKTFWFNKRLEMEEPVDLSQKLEYQGRVKYDSKENHHTLTITNLKESDSGEYYFRFLTKEAEGHYGTPPVSLTITDLQVTVSPNTVREGQRVTLTCNTTCTLSNNPTYIWYRNNQPVTNKHRHILYLDSVSSEDTGSYSCAVQGQENLHSPAVCKFEFKSCWSVNYPERRIVAVKGSSVDMPCTYTYPSGYTVIKTFWFNKWEKPEDLSQNRDYQGRVEYLGNKENNCSLRIRNLRESDSEEFSFRFITDRKGGRFAGSPGVSLSVADSDPVYDNVSAVAMTSDPTQRVNTDDQGDVHYANVQFSHSKRQEVSLYSTTQHQQPDKQEEDVQYVTVNFSRASAAPQPEATESSEDPSVIYSQINKHKP</sequence>
<organism evidence="7 8">
    <name type="scientific">Chanos chanos</name>
    <name type="common">Milkfish</name>
    <name type="synonym">Mugil chanos</name>
    <dbReference type="NCBI Taxonomy" id="29144"/>
    <lineage>
        <taxon>Eukaryota</taxon>
        <taxon>Metazoa</taxon>
        <taxon>Chordata</taxon>
        <taxon>Craniata</taxon>
        <taxon>Vertebrata</taxon>
        <taxon>Euteleostomi</taxon>
        <taxon>Actinopterygii</taxon>
        <taxon>Neopterygii</taxon>
        <taxon>Teleostei</taxon>
        <taxon>Ostariophysi</taxon>
        <taxon>Gonorynchiformes</taxon>
        <taxon>Chanidae</taxon>
        <taxon>Chanos</taxon>
    </lineage>
</organism>
<name>A0A6J2W3U3_CHACN</name>
<dbReference type="InterPro" id="IPR013783">
    <property type="entry name" value="Ig-like_fold"/>
</dbReference>
<evidence type="ECO:0000256" key="2">
    <source>
        <dbReference type="ARBA" id="ARBA00041781"/>
    </source>
</evidence>
<reference evidence="8" key="1">
    <citation type="submission" date="2025-08" db="UniProtKB">
        <authorList>
            <consortium name="RefSeq"/>
        </authorList>
    </citation>
    <scope>IDENTIFICATION</scope>
</reference>
<keyword evidence="7" id="KW-1185">Reference proteome</keyword>
<dbReference type="SMART" id="SM00409">
    <property type="entry name" value="IG"/>
    <property type="match status" value="3"/>
</dbReference>
<evidence type="ECO:0000256" key="5">
    <source>
        <dbReference type="SAM" id="MobiDB-lite"/>
    </source>
</evidence>
<proteinExistence type="predicted"/>
<feature type="domain" description="Ig-like" evidence="6">
    <location>
        <begin position="140"/>
        <end position="215"/>
    </location>
</feature>
<feature type="compositionally biased region" description="Polar residues" evidence="5">
    <location>
        <begin position="430"/>
        <end position="439"/>
    </location>
</feature>
<evidence type="ECO:0000256" key="1">
    <source>
        <dbReference type="ARBA" id="ARBA00040106"/>
    </source>
</evidence>
<dbReference type="InParanoid" id="A0A6J2W3U3"/>
<dbReference type="InterPro" id="IPR003598">
    <property type="entry name" value="Ig_sub2"/>
</dbReference>
<dbReference type="Proteomes" id="UP000504632">
    <property type="component" value="Chromosome 8"/>
</dbReference>
<comment type="subunit">
    <text evidence="4">Predominantly monomer of isoform CD22-beta. Also found as heterodimer of isoform CD22-beta and a shorter isoform. Interacts with PTPN6/SHP-1, LYN, SYK, PIK3R1/PIK3R2 and PLCG1 upon phosphorylation. Interacts with GRB2, INPP5D and SHC1 upon phosphorylation. May form a complex with INPP5D/SHIP, GRB2 and SHC1.</text>
</comment>
<dbReference type="Pfam" id="PF13895">
    <property type="entry name" value="Ig_2"/>
    <property type="match status" value="1"/>
</dbReference>
<evidence type="ECO:0000256" key="3">
    <source>
        <dbReference type="ARBA" id="ARBA00045430"/>
    </source>
</evidence>
<dbReference type="InterPro" id="IPR036179">
    <property type="entry name" value="Ig-like_dom_sf"/>
</dbReference>
<evidence type="ECO:0000256" key="4">
    <source>
        <dbReference type="ARBA" id="ARBA00046458"/>
    </source>
</evidence>
<dbReference type="OrthoDB" id="10039395at2759"/>
<comment type="function">
    <text evidence="3">Most highly expressed siglec (sialic acid-binding immunoglobulin-like lectin) on B-cells that plays a role in various aspects of B-cell biology including differentiation, antigen presentation, and trafficking to bone marrow. Binds to alpha 2,6-linked sialic acid residues of surface molecules such as CD22 itself, CD45 and IgM in a cis configuration. Can also bind to ligands on other cells as an adhesion molecule in a trans configuration. Acts as an inhibitory coreceptor on the surface of B-cells and inhibits B-cell receptor induced signaling, characterized by inhibition of the calcium mobilization and cellular activation. Mechanistically, the immunoreceptor tyrosine-based inhibitory motif domain is phosphorylated by the Src kinase LYN, which in turn leads to the recruitment of the protein tyrosine phosphatase 1/PTPN6, leading to the negative regulation of BCR signaling. If this negative signaling from is of sufficient strength, apoptosis of the B-cell can be induced.</text>
</comment>
<dbReference type="RefSeq" id="XP_030638744.1">
    <property type="nucleotide sequence ID" value="XM_030782884.1"/>
</dbReference>
<dbReference type="SMART" id="SM00408">
    <property type="entry name" value="IGc2"/>
    <property type="match status" value="1"/>
</dbReference>
<feature type="region of interest" description="Disordered" evidence="5">
    <location>
        <begin position="411"/>
        <end position="439"/>
    </location>
</feature>
<protein>
    <recommendedName>
        <fullName evidence="1">B-cell receptor CD22</fullName>
    </recommendedName>
    <alternativeName>
        <fullName evidence="2">Sialic acid-binding Ig-like lectin 2</fullName>
    </alternativeName>
</protein>
<gene>
    <name evidence="8" type="primary">LOC115819322</name>
</gene>
<evidence type="ECO:0000313" key="8">
    <source>
        <dbReference type="RefSeq" id="XP_030638744.1"/>
    </source>
</evidence>
<dbReference type="AlphaFoldDB" id="A0A6J2W3U3"/>